<dbReference type="Proteomes" id="UP000588586">
    <property type="component" value="Unassembled WGS sequence"/>
</dbReference>
<sequence>MHGTLTGTPLWVAVFESKGRGDAIQLLLDSGADPNVLNGSGRSPRDLAGTIANYDVSRYFESD</sequence>
<dbReference type="GO" id="GO:0004190">
    <property type="term" value="F:aspartic-type endopeptidase activity"/>
    <property type="evidence" value="ECO:0007669"/>
    <property type="project" value="InterPro"/>
</dbReference>
<comment type="caution">
    <text evidence="2">The sequence shown here is derived from an EMBL/GenBank/DDBJ whole genome shotgun (WGS) entry which is preliminary data.</text>
</comment>
<feature type="domain" description="Peptidase A2" evidence="1">
    <location>
        <begin position="24"/>
        <end position="38"/>
    </location>
</feature>
<dbReference type="InterPro" id="IPR002110">
    <property type="entry name" value="Ankyrin_rpt"/>
</dbReference>
<dbReference type="SUPFAM" id="SSF48403">
    <property type="entry name" value="Ankyrin repeat"/>
    <property type="match status" value="1"/>
</dbReference>
<gene>
    <name evidence="2" type="ORF">HJG52_05195</name>
</gene>
<evidence type="ECO:0000259" key="1">
    <source>
        <dbReference type="PROSITE" id="PS50175"/>
    </source>
</evidence>
<dbReference type="GO" id="GO:0006508">
    <property type="term" value="P:proteolysis"/>
    <property type="evidence" value="ECO:0007669"/>
    <property type="project" value="InterPro"/>
</dbReference>
<dbReference type="InterPro" id="IPR001995">
    <property type="entry name" value="Peptidase_A2_cat"/>
</dbReference>
<dbReference type="AlphaFoldDB" id="A0A849H6F1"/>
<dbReference type="Gene3D" id="1.25.40.20">
    <property type="entry name" value="Ankyrin repeat-containing domain"/>
    <property type="match status" value="1"/>
</dbReference>
<protein>
    <submittedName>
        <fullName evidence="2">Ankyrin repeat domain-containing protein</fullName>
    </submittedName>
</protein>
<dbReference type="PROSITE" id="PS50175">
    <property type="entry name" value="ASP_PROT_RETROV"/>
    <property type="match status" value="1"/>
</dbReference>
<name>A0A849H6F1_9MICO</name>
<evidence type="ECO:0000313" key="3">
    <source>
        <dbReference type="Proteomes" id="UP000588586"/>
    </source>
</evidence>
<proteinExistence type="predicted"/>
<evidence type="ECO:0000313" key="2">
    <source>
        <dbReference type="EMBL" id="NNM45400.1"/>
    </source>
</evidence>
<dbReference type="Pfam" id="PF00023">
    <property type="entry name" value="Ank"/>
    <property type="match status" value="1"/>
</dbReference>
<organism evidence="2 3">
    <name type="scientific">Knoellia koreensis</name>
    <dbReference type="NCBI Taxonomy" id="2730921"/>
    <lineage>
        <taxon>Bacteria</taxon>
        <taxon>Bacillati</taxon>
        <taxon>Actinomycetota</taxon>
        <taxon>Actinomycetes</taxon>
        <taxon>Micrococcales</taxon>
        <taxon>Intrasporangiaceae</taxon>
        <taxon>Knoellia</taxon>
    </lineage>
</organism>
<keyword evidence="3" id="KW-1185">Reference proteome</keyword>
<dbReference type="EMBL" id="JABEPQ010000001">
    <property type="protein sequence ID" value="NNM45400.1"/>
    <property type="molecule type" value="Genomic_DNA"/>
</dbReference>
<reference evidence="2 3" key="1">
    <citation type="submission" date="2020-04" db="EMBL/GenBank/DDBJ databases">
        <title>Knoellia sp. isolate from air conditioner.</title>
        <authorList>
            <person name="Chea S."/>
            <person name="Kim D.-U."/>
        </authorList>
    </citation>
    <scope>NUCLEOTIDE SEQUENCE [LARGE SCALE GENOMIC DNA]</scope>
    <source>
        <strain evidence="2 3">DB2414S</strain>
    </source>
</reference>
<dbReference type="InterPro" id="IPR036770">
    <property type="entry name" value="Ankyrin_rpt-contain_sf"/>
</dbReference>
<accession>A0A849H6F1</accession>